<evidence type="ECO:0000313" key="1">
    <source>
        <dbReference type="EMBL" id="MBD2615869.1"/>
    </source>
</evidence>
<dbReference type="RefSeq" id="WP_190952413.1">
    <property type="nucleotide sequence ID" value="NZ_JACJTC010000033.1"/>
</dbReference>
<dbReference type="Proteomes" id="UP000606396">
    <property type="component" value="Unassembled WGS sequence"/>
</dbReference>
<proteinExistence type="predicted"/>
<evidence type="ECO:0008006" key="3">
    <source>
        <dbReference type="Google" id="ProtNLM"/>
    </source>
</evidence>
<accession>A0ABR8HKX1</accession>
<gene>
    <name evidence="1" type="ORF">H6G94_32255</name>
</gene>
<protein>
    <recommendedName>
        <fullName evidence="3">ATP-binding protein</fullName>
    </recommendedName>
</protein>
<sequence>MTIELAPLRELIIPKAKRPETTLSLVEALRKPVETVETYIFTDSIRAYFNQIFAEVVALRGQAFWIQAEYGAGKTHFLGTLASLLGEQPNAVEQKIWDAVSDPEIQNERFQIQPKRLLRVVFSLRGEGGQRGLLERSLFDIIARETAAAWELQRQHHPDLPLLRVTTDDDLLEWYRDCGEGLRSDIERFVKAETTVTLAELRSEEGDSAAAEQILRYCQGNGIQPEIAISTKERARHIYRQIKESGYTGILLVMDEFAFWQDREKTDEQRAADEETLETIGHVLPRDEGANIWVIVASQKAAPTKLKGDRFKELSLLADRNQTDYYTIASRRIRDIQPNREPEINQYYDFYRNNFKFLRLNNINYEQFVDRFPFQPRAFDIIRRITRENLPSARFGIGVLYDILKRGELLQQNRLITASDLLKSSSLTDGFKDTLYEDSYRAYQEAKDSLKELEIEVSERPVADNILGFLFLEHIAYLDSGIEHWLKVLDIVEATLTQSDVDMLRSEDTIDLLLVQLKELNQIEYQSQKQVVGDRQARFVSVESDRFNPNNIFRRAKGKTTNDEGKLLTTWREIILASPNKTFGKDNLLNKFSLNTTASKRVIYNRVEYKQEVVLTDQWNSSAYGSQLDLDNHARIVLLTYPGEIDSSEILDDRIAVVAPSVLTQSAKELIRDWLTVDALEEKYRNDATVDGEKMREFLKEKRREIVPEIQKTQVDAYRKGKVFTRRSLGIKLSDIFRQATAEQAIESIAQKLLADAYTQPLINASEFKSGKSLELADVRKVFEGLLTSNPSVATRNAVENYGVGLGLTSAQNSSAFNPQNCQVFEILRQQLNQHQGRVTRTQIEKLLVGSPYGLTRDLLSLYLLCFVHYGNPRTELELSPDNTIQLQNGTEPPKGRLTTDTIRQVKWSNKFDREIRVLQESVGVDWNQVVPFARILDDTLTTTTDSQQKLEQEERLKRACQALGQRVAFVDNSLRSLARTLGSTLPASVSGQLLPLQSLTQTSDLDNFFETAQSQFESEQQLAKILLDFVDLENLSHLSTDLGADRAYLRQLKDSLPLDADPLRHSLDEVLVQFNLEQLLESPSFQESLRSQLEQIKNEYINQYRIHHREHYQAVETLRTDLAGAEEKLKTLERLNRISELGLPIVLNHRQLQQALLNKLQVCSVTDLELQQGLVHDPLCGYCRLELRQSVPTDQVTAWQQDLNRAMIEQFARLKSETVKRLLRNAETEYLRNLLQVLESGNAEDLVGLLTDEGTQILQSLLQQANVVSVTSDVLVQIKETYPTIERQQLREVVQAMELLLEAKFEELEQENRGKTVRINLE</sequence>
<comment type="caution">
    <text evidence="1">The sequence shown here is derived from an EMBL/GenBank/DDBJ whole genome shotgun (WGS) entry which is preliminary data.</text>
</comment>
<name>A0ABR8HKX1_NOSPU</name>
<dbReference type="EMBL" id="JACJTC010000033">
    <property type="protein sequence ID" value="MBD2615869.1"/>
    <property type="molecule type" value="Genomic_DNA"/>
</dbReference>
<organism evidence="1 2">
    <name type="scientific">Nostoc punctiforme FACHB-252</name>
    <dbReference type="NCBI Taxonomy" id="1357509"/>
    <lineage>
        <taxon>Bacteria</taxon>
        <taxon>Bacillati</taxon>
        <taxon>Cyanobacteriota</taxon>
        <taxon>Cyanophyceae</taxon>
        <taxon>Nostocales</taxon>
        <taxon>Nostocaceae</taxon>
        <taxon>Nostoc</taxon>
    </lineage>
</organism>
<evidence type="ECO:0000313" key="2">
    <source>
        <dbReference type="Proteomes" id="UP000606396"/>
    </source>
</evidence>
<keyword evidence="2" id="KW-1185">Reference proteome</keyword>
<reference evidence="1 2" key="1">
    <citation type="journal article" date="2020" name="ISME J.">
        <title>Comparative genomics reveals insights into cyanobacterial evolution and habitat adaptation.</title>
        <authorList>
            <person name="Chen M.Y."/>
            <person name="Teng W.K."/>
            <person name="Zhao L."/>
            <person name="Hu C.X."/>
            <person name="Zhou Y.K."/>
            <person name="Han B.P."/>
            <person name="Song L.R."/>
            <person name="Shu W.S."/>
        </authorList>
    </citation>
    <scope>NUCLEOTIDE SEQUENCE [LARGE SCALE GENOMIC DNA]</scope>
    <source>
        <strain evidence="1 2">FACHB-252</strain>
    </source>
</reference>